<dbReference type="Proteomes" id="UP000826793">
    <property type="component" value="Unassembled WGS sequence"/>
</dbReference>
<dbReference type="Gene3D" id="3.40.50.300">
    <property type="entry name" value="P-loop containing nucleotide triphosphate hydrolases"/>
    <property type="match status" value="1"/>
</dbReference>
<keyword evidence="1" id="KW-0418">Kinase</keyword>
<keyword evidence="1" id="KW-0808">Transferase</keyword>
<gene>
    <name evidence="1" type="ORF">H9710_09365</name>
</gene>
<accession>A0A9D2MY07</accession>
<dbReference type="GO" id="GO:0016301">
    <property type="term" value="F:kinase activity"/>
    <property type="evidence" value="ECO:0007669"/>
    <property type="project" value="UniProtKB-KW"/>
</dbReference>
<dbReference type="AlphaFoldDB" id="A0A9D2MY07"/>
<dbReference type="EMBL" id="DWXG01000080">
    <property type="protein sequence ID" value="HJB98770.1"/>
    <property type="molecule type" value="Genomic_DNA"/>
</dbReference>
<protein>
    <submittedName>
        <fullName evidence="1">Cytidylate kinase-like family protein</fullName>
    </submittedName>
</protein>
<dbReference type="Pfam" id="PF13189">
    <property type="entry name" value="Cytidylate_kin2"/>
    <property type="match status" value="1"/>
</dbReference>
<sequence>MDESPKSNPQNTQKILGIDRRRAKYYGLYTGHAWGDKLNFDLCINTTRTVIKDIVPAIARLF</sequence>
<dbReference type="InterPro" id="IPR027417">
    <property type="entry name" value="P-loop_NTPase"/>
</dbReference>
<evidence type="ECO:0000313" key="2">
    <source>
        <dbReference type="Proteomes" id="UP000826793"/>
    </source>
</evidence>
<name>A0A9D2MY07_9FIRM</name>
<reference evidence="1" key="1">
    <citation type="journal article" date="2021" name="PeerJ">
        <title>Extensive microbial diversity within the chicken gut microbiome revealed by metagenomics and culture.</title>
        <authorList>
            <person name="Gilroy R."/>
            <person name="Ravi A."/>
            <person name="Getino M."/>
            <person name="Pursley I."/>
            <person name="Horton D.L."/>
            <person name="Alikhan N.F."/>
            <person name="Baker D."/>
            <person name="Gharbi K."/>
            <person name="Hall N."/>
            <person name="Watson M."/>
            <person name="Adriaenssens E.M."/>
            <person name="Foster-Nyarko E."/>
            <person name="Jarju S."/>
            <person name="Secka A."/>
            <person name="Antonio M."/>
            <person name="Oren A."/>
            <person name="Chaudhuri R.R."/>
            <person name="La Ragione R."/>
            <person name="Hildebrand F."/>
            <person name="Pallen M.J."/>
        </authorList>
    </citation>
    <scope>NUCLEOTIDE SEQUENCE</scope>
    <source>
        <strain evidence="1">CHK185-1770</strain>
    </source>
</reference>
<reference evidence="1" key="2">
    <citation type="submission" date="2021-04" db="EMBL/GenBank/DDBJ databases">
        <authorList>
            <person name="Gilroy R."/>
        </authorList>
    </citation>
    <scope>NUCLEOTIDE SEQUENCE</scope>
    <source>
        <strain evidence="1">CHK185-1770</strain>
    </source>
</reference>
<proteinExistence type="predicted"/>
<organism evidence="1 2">
    <name type="scientific">Candidatus Acutalibacter pullicola</name>
    <dbReference type="NCBI Taxonomy" id="2838417"/>
    <lineage>
        <taxon>Bacteria</taxon>
        <taxon>Bacillati</taxon>
        <taxon>Bacillota</taxon>
        <taxon>Clostridia</taxon>
        <taxon>Eubacteriales</taxon>
        <taxon>Acutalibacteraceae</taxon>
        <taxon>Acutalibacter</taxon>
    </lineage>
</organism>
<comment type="caution">
    <text evidence="1">The sequence shown here is derived from an EMBL/GenBank/DDBJ whole genome shotgun (WGS) entry which is preliminary data.</text>
</comment>
<evidence type="ECO:0000313" key="1">
    <source>
        <dbReference type="EMBL" id="HJB98770.1"/>
    </source>
</evidence>